<sequence>MTQPSKLRRQIAHQAARMLYDRQESEYYHAKMKAARRVQRGWVKEADLPTNAEIRDEVQSMARMFEGDNRLDHLLTMRLEALRMMKVLQRFRPKIVGSVLTGHVRKGSDIDLHVFTDSMSAVTATLEAEGIRYDVQRKHVNKPGAEGIYTHIHIREEYPLELTVRATKEASIVSKSSITGKPQERMSIAEFEQFLAETYDEIEYAEGLAAVENQVDRFLQYEALLLPLENVKQSPKWHPEGDALYHSLQVFDLARDHLPYDEEFLLAALLHDVGKGIDPHDHVQAGLEALGDEITQRTHWLIAHHMEASLVVDGTIGARAKRRLKESEDYEELILLARCDREGRKVGVETSELEEAIDYLRQLSYECDAW</sequence>
<dbReference type="EMBL" id="PUIA01000038">
    <property type="protein sequence ID" value="PQO30679.1"/>
    <property type="molecule type" value="Genomic_DNA"/>
</dbReference>
<dbReference type="PANTHER" id="PTHR47545:SF1">
    <property type="entry name" value="MULTIFUNCTIONAL CCA PROTEIN"/>
    <property type="match status" value="1"/>
</dbReference>
<dbReference type="CDD" id="cd00077">
    <property type="entry name" value="HDc"/>
    <property type="match status" value="1"/>
</dbReference>
<proteinExistence type="predicted"/>
<keyword evidence="3" id="KW-0548">Nucleotidyltransferase</keyword>
<evidence type="ECO:0000313" key="4">
    <source>
        <dbReference type="Proteomes" id="UP000240009"/>
    </source>
</evidence>
<dbReference type="InterPro" id="IPR050124">
    <property type="entry name" value="tRNA_CCA-adding_enzyme"/>
</dbReference>
<gene>
    <name evidence="3" type="ORF">C5Y96_14535</name>
</gene>
<feature type="domain" description="HD" evidence="2">
    <location>
        <begin position="244"/>
        <end position="341"/>
    </location>
</feature>
<dbReference type="Pfam" id="PF01966">
    <property type="entry name" value="HD"/>
    <property type="match status" value="1"/>
</dbReference>
<protein>
    <submittedName>
        <fullName evidence="3">tRNA adenylyltransferase</fullName>
    </submittedName>
</protein>
<evidence type="ECO:0000259" key="2">
    <source>
        <dbReference type="Pfam" id="PF01966"/>
    </source>
</evidence>
<evidence type="ECO:0000256" key="1">
    <source>
        <dbReference type="ARBA" id="ARBA00022741"/>
    </source>
</evidence>
<comment type="caution">
    <text evidence="3">The sequence shown here is derived from an EMBL/GenBank/DDBJ whole genome shotgun (WGS) entry which is preliminary data.</text>
</comment>
<dbReference type="OrthoDB" id="9805698at2"/>
<keyword evidence="1" id="KW-0547">Nucleotide-binding</keyword>
<organism evidence="3 4">
    <name type="scientific">Blastopirellula marina</name>
    <dbReference type="NCBI Taxonomy" id="124"/>
    <lineage>
        <taxon>Bacteria</taxon>
        <taxon>Pseudomonadati</taxon>
        <taxon>Planctomycetota</taxon>
        <taxon>Planctomycetia</taxon>
        <taxon>Pirellulales</taxon>
        <taxon>Pirellulaceae</taxon>
        <taxon>Blastopirellula</taxon>
    </lineage>
</organism>
<accession>A0A2S8FEU1</accession>
<evidence type="ECO:0000313" key="3">
    <source>
        <dbReference type="EMBL" id="PQO30679.1"/>
    </source>
</evidence>
<dbReference type="Gene3D" id="1.10.3210.10">
    <property type="entry name" value="Hypothetical protein af1432"/>
    <property type="match status" value="1"/>
</dbReference>
<dbReference type="InterPro" id="IPR006674">
    <property type="entry name" value="HD_domain"/>
</dbReference>
<dbReference type="PANTHER" id="PTHR47545">
    <property type="entry name" value="MULTIFUNCTIONAL CCA PROTEIN"/>
    <property type="match status" value="1"/>
</dbReference>
<name>A0A2S8FEU1_9BACT</name>
<dbReference type="InterPro" id="IPR003607">
    <property type="entry name" value="HD/PDEase_dom"/>
</dbReference>
<reference evidence="3 4" key="1">
    <citation type="submission" date="2018-02" db="EMBL/GenBank/DDBJ databases">
        <title>Comparative genomes isolates from brazilian mangrove.</title>
        <authorList>
            <person name="Araujo J.E."/>
            <person name="Taketani R.G."/>
            <person name="Silva M.C.P."/>
            <person name="Loureco M.V."/>
            <person name="Andreote F.D."/>
        </authorList>
    </citation>
    <scope>NUCLEOTIDE SEQUENCE [LARGE SCALE GENOMIC DNA]</scope>
    <source>
        <strain evidence="3 4">HEX-2 MGV</strain>
    </source>
</reference>
<dbReference type="AlphaFoldDB" id="A0A2S8FEU1"/>
<dbReference type="GO" id="GO:0016779">
    <property type="term" value="F:nucleotidyltransferase activity"/>
    <property type="evidence" value="ECO:0007669"/>
    <property type="project" value="UniProtKB-KW"/>
</dbReference>
<dbReference type="SUPFAM" id="SSF81301">
    <property type="entry name" value="Nucleotidyltransferase"/>
    <property type="match status" value="1"/>
</dbReference>
<dbReference type="GO" id="GO:0000166">
    <property type="term" value="F:nucleotide binding"/>
    <property type="evidence" value="ECO:0007669"/>
    <property type="project" value="UniProtKB-KW"/>
</dbReference>
<dbReference type="SUPFAM" id="SSF109604">
    <property type="entry name" value="HD-domain/PDEase-like"/>
    <property type="match status" value="1"/>
</dbReference>
<dbReference type="Proteomes" id="UP000240009">
    <property type="component" value="Unassembled WGS sequence"/>
</dbReference>
<dbReference type="InterPro" id="IPR043519">
    <property type="entry name" value="NT_sf"/>
</dbReference>
<keyword evidence="3" id="KW-0808">Transferase</keyword>